<dbReference type="GO" id="GO:0006352">
    <property type="term" value="P:DNA-templated transcription initiation"/>
    <property type="evidence" value="ECO:0007669"/>
    <property type="project" value="InterPro"/>
</dbReference>
<proteinExistence type="inferred from homology"/>
<keyword evidence="9" id="KW-0456">Lyase</keyword>
<dbReference type="GO" id="GO:0003941">
    <property type="term" value="F:L-serine ammonia-lyase activity"/>
    <property type="evidence" value="ECO:0007669"/>
    <property type="project" value="UniProtKB-EC"/>
</dbReference>
<feature type="compositionally biased region" description="Low complexity" evidence="14">
    <location>
        <begin position="347"/>
        <end position="360"/>
    </location>
</feature>
<dbReference type="EMBL" id="JAAAIP010000075">
    <property type="protein sequence ID" value="KAG0326712.1"/>
    <property type="molecule type" value="Genomic_DNA"/>
</dbReference>
<comment type="cofactor">
    <cofactor evidence="1">
        <name>pyridoxal 5'-phosphate</name>
        <dbReference type="ChEBI" id="CHEBI:597326"/>
    </cofactor>
</comment>
<evidence type="ECO:0000256" key="3">
    <source>
        <dbReference type="ARBA" id="ARBA00007530"/>
    </source>
</evidence>
<dbReference type="OrthoDB" id="7773036at2759"/>
<dbReference type="GO" id="GO:0004794">
    <property type="term" value="F:threonine deaminase activity"/>
    <property type="evidence" value="ECO:0007669"/>
    <property type="project" value="TreeGrafter"/>
</dbReference>
<dbReference type="SUPFAM" id="SSF53686">
    <property type="entry name" value="Tryptophan synthase beta subunit-like PLP-dependent enzymes"/>
    <property type="match status" value="1"/>
</dbReference>
<evidence type="ECO:0000256" key="6">
    <source>
        <dbReference type="ARBA" id="ARBA00022898"/>
    </source>
</evidence>
<dbReference type="AlphaFoldDB" id="A0A9P6RQS6"/>
<evidence type="ECO:0000256" key="5">
    <source>
        <dbReference type="ARBA" id="ARBA00012093"/>
    </source>
</evidence>
<dbReference type="FunFam" id="1.10.20.10:FF:000011">
    <property type="entry name" value="Transcription initiation factor TFIID subunit 12"/>
    <property type="match status" value="1"/>
</dbReference>
<dbReference type="CDD" id="cd07981">
    <property type="entry name" value="HFD_TAF12"/>
    <property type="match status" value="1"/>
</dbReference>
<dbReference type="GO" id="GO:0006565">
    <property type="term" value="P:L-serine catabolic process"/>
    <property type="evidence" value="ECO:0007669"/>
    <property type="project" value="TreeGrafter"/>
</dbReference>
<dbReference type="EC" id="4.3.1.17" evidence="5"/>
<feature type="domain" description="Tryptophan synthase beta chain-like PALP" evidence="15">
    <location>
        <begin position="1"/>
        <end position="234"/>
    </location>
</feature>
<dbReference type="InterPro" id="IPR003228">
    <property type="entry name" value="TFIID_TAF12_dom"/>
</dbReference>
<dbReference type="InterPro" id="IPR036052">
    <property type="entry name" value="TrpB-like_PALP_sf"/>
</dbReference>
<evidence type="ECO:0000256" key="4">
    <source>
        <dbReference type="ARBA" id="ARBA00010869"/>
    </source>
</evidence>
<gene>
    <name evidence="17" type="ORF">BGZ99_009110</name>
</gene>
<comment type="similarity">
    <text evidence="3">Belongs to the TAF12 family.</text>
</comment>
<sequence length="492" mass="52644">MAVAYAGRQLEAKVTIVVPQSCSEFMMKKIQSEGATVIMEGEAWDEADLLARTIVAEDPHAVYIPPFDHADVWEGNSTMVSELKLQMGDVIPDAIVCSVGGGGMMNGLILGCQAAGWDKVPLLAVETHGANSFQQAVLAGELVTLPKITSIAATLGAKRVSAKSLELSLVHPVIPFAVSDAMAASACWQFLDDHRFAVEPACGASLSIAYTPALLANIFPNLTKDSNVVFIVCGGSNISFEQLAEYKQMFGSEGQQASIAVRSGDQILLKMTTDATPAAQRAVISNTYKPAPKTDASNVTLPVKDGAELPAETGQGGKVQPCYPHCTALASINPQPPLLLELNTAPSSDHNTNNDNSNNKTSHRVMTSPGSGLDMVENSSSLITKRKIQEMVAQIDPTERLEPEVEDILLELADEFIESVTQFACRLATHRKSSTLEVKDVQLHLERNWNIRIPGFASEEIRSVRKSAVPSSHTQKVTAVNNAKASLVGVSK</sequence>
<comment type="catalytic activity">
    <reaction evidence="11">
        <text>L-serine = pyruvate + NH4(+)</text>
        <dbReference type="Rhea" id="RHEA:19169"/>
        <dbReference type="ChEBI" id="CHEBI:15361"/>
        <dbReference type="ChEBI" id="CHEBI:28938"/>
        <dbReference type="ChEBI" id="CHEBI:33384"/>
        <dbReference type="EC" id="4.3.1.17"/>
    </reaction>
</comment>
<keyword evidence="7" id="KW-0805">Transcription regulation</keyword>
<evidence type="ECO:0000313" key="17">
    <source>
        <dbReference type="EMBL" id="KAG0326712.1"/>
    </source>
</evidence>
<evidence type="ECO:0000256" key="1">
    <source>
        <dbReference type="ARBA" id="ARBA00001933"/>
    </source>
</evidence>
<evidence type="ECO:0000256" key="11">
    <source>
        <dbReference type="ARBA" id="ARBA00049406"/>
    </source>
</evidence>
<evidence type="ECO:0000313" key="18">
    <source>
        <dbReference type="Proteomes" id="UP000738325"/>
    </source>
</evidence>
<protein>
    <recommendedName>
        <fullName evidence="5">L-serine ammonia-lyase</fullName>
        <ecNumber evidence="5">4.3.1.17</ecNumber>
    </recommendedName>
    <alternativeName>
        <fullName evidence="12">TBP-associated factor 12</fullName>
    </alternativeName>
    <alternativeName>
        <fullName evidence="13">Transcription initiation factor TFIID subunit 12</fullName>
    </alternativeName>
</protein>
<keyword evidence="18" id="KW-1185">Reference proteome</keyword>
<dbReference type="InterPro" id="IPR009072">
    <property type="entry name" value="Histone-fold"/>
</dbReference>
<evidence type="ECO:0000256" key="14">
    <source>
        <dbReference type="SAM" id="MobiDB-lite"/>
    </source>
</evidence>
<dbReference type="Gene3D" id="1.10.20.10">
    <property type="entry name" value="Histone, subunit A"/>
    <property type="match status" value="1"/>
</dbReference>
<comment type="similarity">
    <text evidence="4">Belongs to the serine/threonine dehydratase family.</text>
</comment>
<dbReference type="Pfam" id="PF00291">
    <property type="entry name" value="PALP"/>
    <property type="match status" value="1"/>
</dbReference>
<evidence type="ECO:0000256" key="7">
    <source>
        <dbReference type="ARBA" id="ARBA00023015"/>
    </source>
</evidence>
<dbReference type="InterPro" id="IPR001926">
    <property type="entry name" value="TrpB-like_PALP"/>
</dbReference>
<feature type="region of interest" description="Disordered" evidence="14">
    <location>
        <begin position="344"/>
        <end position="374"/>
    </location>
</feature>
<dbReference type="PANTHER" id="PTHR48078:SF2">
    <property type="entry name" value="CATABOLIC L-SERINE_THREONINE DEHYDRATASE"/>
    <property type="match status" value="1"/>
</dbReference>
<dbReference type="GO" id="GO:0046982">
    <property type="term" value="F:protein heterodimerization activity"/>
    <property type="evidence" value="ECO:0007669"/>
    <property type="project" value="InterPro"/>
</dbReference>
<evidence type="ECO:0000256" key="9">
    <source>
        <dbReference type="ARBA" id="ARBA00023239"/>
    </source>
</evidence>
<evidence type="ECO:0000256" key="10">
    <source>
        <dbReference type="ARBA" id="ARBA00023242"/>
    </source>
</evidence>
<reference evidence="17" key="1">
    <citation type="journal article" date="2020" name="Fungal Divers.">
        <title>Resolving the Mortierellaceae phylogeny through synthesis of multi-gene phylogenetics and phylogenomics.</title>
        <authorList>
            <person name="Vandepol N."/>
            <person name="Liber J."/>
            <person name="Desiro A."/>
            <person name="Na H."/>
            <person name="Kennedy M."/>
            <person name="Barry K."/>
            <person name="Grigoriev I.V."/>
            <person name="Miller A.N."/>
            <person name="O'Donnell K."/>
            <person name="Stajich J.E."/>
            <person name="Bonito G."/>
        </authorList>
    </citation>
    <scope>NUCLEOTIDE SEQUENCE</scope>
    <source>
        <strain evidence="17">REB-010B</strain>
    </source>
</reference>
<comment type="caution">
    <text evidence="17">The sequence shown here is derived from an EMBL/GenBank/DDBJ whole genome shotgun (WGS) entry which is preliminary data.</text>
</comment>
<dbReference type="GO" id="GO:0009097">
    <property type="term" value="P:isoleucine biosynthetic process"/>
    <property type="evidence" value="ECO:0007669"/>
    <property type="project" value="TreeGrafter"/>
</dbReference>
<dbReference type="PANTHER" id="PTHR48078">
    <property type="entry name" value="THREONINE DEHYDRATASE, MITOCHONDRIAL-RELATED"/>
    <property type="match status" value="1"/>
</dbReference>
<organism evidence="17 18">
    <name type="scientific">Dissophora globulifera</name>
    <dbReference type="NCBI Taxonomy" id="979702"/>
    <lineage>
        <taxon>Eukaryota</taxon>
        <taxon>Fungi</taxon>
        <taxon>Fungi incertae sedis</taxon>
        <taxon>Mucoromycota</taxon>
        <taxon>Mortierellomycotina</taxon>
        <taxon>Mortierellomycetes</taxon>
        <taxon>Mortierellales</taxon>
        <taxon>Mortierellaceae</taxon>
        <taxon>Dissophora</taxon>
    </lineage>
</organism>
<dbReference type="Pfam" id="PF03847">
    <property type="entry name" value="TFIID_20kDa"/>
    <property type="match status" value="1"/>
</dbReference>
<dbReference type="InterPro" id="IPR050147">
    <property type="entry name" value="Ser/Thr_Dehydratase"/>
</dbReference>
<evidence type="ECO:0000259" key="15">
    <source>
        <dbReference type="Pfam" id="PF00291"/>
    </source>
</evidence>
<feature type="domain" description="Transcription initiation factor TFIID subunit 12" evidence="16">
    <location>
        <begin position="384"/>
        <end position="451"/>
    </location>
</feature>
<keyword evidence="10" id="KW-0539">Nucleus</keyword>
<dbReference type="GO" id="GO:0006567">
    <property type="term" value="P:L-threonine catabolic process"/>
    <property type="evidence" value="ECO:0007669"/>
    <property type="project" value="TreeGrafter"/>
</dbReference>
<evidence type="ECO:0000256" key="12">
    <source>
        <dbReference type="ARBA" id="ARBA00075089"/>
    </source>
</evidence>
<evidence type="ECO:0000256" key="13">
    <source>
        <dbReference type="ARBA" id="ARBA00093657"/>
    </source>
</evidence>
<dbReference type="Proteomes" id="UP000738325">
    <property type="component" value="Unassembled WGS sequence"/>
</dbReference>
<comment type="subcellular location">
    <subcellularLocation>
        <location evidence="2">Nucleus</location>
    </subcellularLocation>
</comment>
<dbReference type="Gene3D" id="3.40.50.1100">
    <property type="match status" value="2"/>
</dbReference>
<evidence type="ECO:0000256" key="8">
    <source>
        <dbReference type="ARBA" id="ARBA00023163"/>
    </source>
</evidence>
<evidence type="ECO:0000259" key="16">
    <source>
        <dbReference type="Pfam" id="PF03847"/>
    </source>
</evidence>
<keyword evidence="8" id="KW-0804">Transcription</keyword>
<name>A0A9P6RQS6_9FUNG</name>
<accession>A0A9P6RQS6</accession>
<evidence type="ECO:0000256" key="2">
    <source>
        <dbReference type="ARBA" id="ARBA00004123"/>
    </source>
</evidence>
<dbReference type="GO" id="GO:0005669">
    <property type="term" value="C:transcription factor TFIID complex"/>
    <property type="evidence" value="ECO:0007669"/>
    <property type="project" value="InterPro"/>
</dbReference>
<dbReference type="SUPFAM" id="SSF47113">
    <property type="entry name" value="Histone-fold"/>
    <property type="match status" value="1"/>
</dbReference>
<keyword evidence="6" id="KW-0663">Pyridoxal phosphate</keyword>